<dbReference type="AlphaFoldDB" id="C9RNY1"/>
<keyword evidence="1" id="KW-0812">Transmembrane</keyword>
<gene>
    <name evidence="2" type="ordered locus">Fisuc_2867</name>
    <name evidence="3" type="ordered locus">FSU_0125</name>
</gene>
<protein>
    <submittedName>
        <fullName evidence="3">Uncharacterized protein</fullName>
    </submittedName>
</protein>
<dbReference type="KEGG" id="fsu:Fisuc_2867"/>
<dbReference type="Proteomes" id="UP000000517">
    <property type="component" value="Chromosome"/>
</dbReference>
<evidence type="ECO:0000313" key="4">
    <source>
        <dbReference type="Proteomes" id="UP000000517"/>
    </source>
</evidence>
<name>C9RNY1_FIBSS</name>
<reference evidence="4" key="2">
    <citation type="submission" date="2010-08" db="EMBL/GenBank/DDBJ databases">
        <title>Complete sequence of Fibrobacter succinogenes subsp. succinogenes S85.</title>
        <authorList>
            <person name="Durkin A.S."/>
            <person name="Nelson K.E."/>
            <person name="Morrison M."/>
            <person name="Forsberg C.W."/>
            <person name="Wilson D.B."/>
            <person name="Russell J.B."/>
            <person name="Cann I.K.O."/>
            <person name="Mackie R.I."/>
            <person name="White B.A."/>
        </authorList>
    </citation>
    <scope>NUCLEOTIDE SEQUENCE [LARGE SCALE GENOMIC DNA]</scope>
    <source>
        <strain evidence="4">ATCC 19169 / S85</strain>
    </source>
</reference>
<evidence type="ECO:0000256" key="1">
    <source>
        <dbReference type="SAM" id="Phobius"/>
    </source>
</evidence>
<dbReference type="EMBL" id="CP002158">
    <property type="protein sequence ID" value="ADL26691.1"/>
    <property type="molecule type" value="Genomic_DNA"/>
</dbReference>
<dbReference type="EMBL" id="CP001792">
    <property type="protein sequence ID" value="ACX76449.1"/>
    <property type="molecule type" value="Genomic_DNA"/>
</dbReference>
<proteinExistence type="predicted"/>
<dbReference type="OrthoDB" id="9805223at2"/>
<accession>C9RNY1</accession>
<evidence type="ECO:0000313" key="5">
    <source>
        <dbReference type="Proteomes" id="UP000001497"/>
    </source>
</evidence>
<keyword evidence="1" id="KW-1133">Transmembrane helix</keyword>
<reference evidence="3" key="3">
    <citation type="submission" date="2010-08" db="EMBL/GenBank/DDBJ databases">
        <authorList>
            <person name="Durkin A.S."/>
            <person name="Nelson K.E."/>
            <person name="Morrison M."/>
            <person name="Forsberg C.W."/>
            <person name="Wilson D.B."/>
            <person name="Russell J.B."/>
            <person name="Cann I.K.O."/>
            <person name="Mackie R.I."/>
            <person name="White B.A."/>
        </authorList>
    </citation>
    <scope>NUCLEOTIDE SEQUENCE</scope>
    <source>
        <strain evidence="3">S85</strain>
    </source>
</reference>
<reference evidence="2 5" key="1">
    <citation type="submission" date="2009-10" db="EMBL/GenBank/DDBJ databases">
        <title>Complete sequence of Fibrobacter succinogenes subsp. succinogenes S85.</title>
        <authorList>
            <consortium name="US DOE Joint Genome Institute"/>
            <person name="Lucas S."/>
            <person name="Copeland A."/>
            <person name="Lapidus A."/>
            <person name="Glavina del Rio T."/>
            <person name="Tice H."/>
            <person name="Bruce D."/>
            <person name="Goodwin L."/>
            <person name="Pitluck S."/>
            <person name="Chertkov O."/>
            <person name="Detter J.C."/>
            <person name="Han C."/>
            <person name="Tapia R."/>
            <person name="Larimer F."/>
            <person name="Land M."/>
            <person name="Hauser L."/>
            <person name="Kyrpides N."/>
            <person name="Mikhailova N."/>
            <person name="Weimer P.J."/>
            <person name="Stevenson D.M."/>
            <person name="Boyum J."/>
            <person name="Brumm P.I."/>
            <person name="Mead D."/>
        </authorList>
    </citation>
    <scope>NUCLEOTIDE SEQUENCE [LARGE SCALE GENOMIC DNA]</scope>
    <source>
        <strain evidence="5">ATCC 19169 / S85</strain>
        <strain evidence="2">S85</strain>
    </source>
</reference>
<keyword evidence="1" id="KW-0472">Membrane</keyword>
<feature type="transmembrane region" description="Helical" evidence="1">
    <location>
        <begin position="106"/>
        <end position="126"/>
    </location>
</feature>
<evidence type="ECO:0000313" key="3">
    <source>
        <dbReference type="EMBL" id="ADL26691.1"/>
    </source>
</evidence>
<dbReference type="STRING" id="59374.FSU_0125"/>
<keyword evidence="5" id="KW-1185">Reference proteome</keyword>
<dbReference type="Proteomes" id="UP000001497">
    <property type="component" value="Chromosome"/>
</dbReference>
<sequence>MPYRRETREKERDTRSLNRLVSLSNQSKRLVFAFLVSLFLAFPTSAFAKMDRSDSSYVSTLNMTEEQKEKVYGVDSSTLAKGPTLQELNEENPTYVKREYDHKQQVVVGSVVMFCVALAMVLMNNYNPKR</sequence>
<evidence type="ECO:0000313" key="2">
    <source>
        <dbReference type="EMBL" id="ACX76449.1"/>
    </source>
</evidence>
<organism evidence="3 4">
    <name type="scientific">Fibrobacter succinogenes (strain ATCC 19169 / S85)</name>
    <dbReference type="NCBI Taxonomy" id="59374"/>
    <lineage>
        <taxon>Bacteria</taxon>
        <taxon>Pseudomonadati</taxon>
        <taxon>Fibrobacterota</taxon>
        <taxon>Fibrobacteria</taxon>
        <taxon>Fibrobacterales</taxon>
        <taxon>Fibrobacteraceae</taxon>
        <taxon>Fibrobacter</taxon>
    </lineage>
</organism>
<dbReference type="HOGENOM" id="CLU_1934893_0_0_0"/>
<dbReference type="KEGG" id="fsc:FSU_0125"/>